<comment type="similarity">
    <text evidence="1">Belongs to the AfsR/DnrI/RedD regulatory family.</text>
</comment>
<evidence type="ECO:0000256" key="2">
    <source>
        <dbReference type="ARBA" id="ARBA00023015"/>
    </source>
</evidence>
<dbReference type="SMART" id="SM00028">
    <property type="entry name" value="TPR"/>
    <property type="match status" value="6"/>
</dbReference>
<dbReference type="SMART" id="SM00862">
    <property type="entry name" value="Trans_reg_C"/>
    <property type="match status" value="1"/>
</dbReference>
<dbReference type="Pfam" id="PF00486">
    <property type="entry name" value="Trans_reg_C"/>
    <property type="match status" value="1"/>
</dbReference>
<dbReference type="PANTHER" id="PTHR35807">
    <property type="entry name" value="TRANSCRIPTIONAL REGULATOR REDD-RELATED"/>
    <property type="match status" value="1"/>
</dbReference>
<dbReference type="Gene3D" id="1.10.10.10">
    <property type="entry name" value="Winged helix-like DNA-binding domain superfamily/Winged helix DNA-binding domain"/>
    <property type="match status" value="2"/>
</dbReference>
<evidence type="ECO:0000256" key="4">
    <source>
        <dbReference type="ARBA" id="ARBA00023163"/>
    </source>
</evidence>
<evidence type="ECO:0000313" key="9">
    <source>
        <dbReference type="Proteomes" id="UP000331127"/>
    </source>
</evidence>
<accession>A0A5M3WKM4</accession>
<dbReference type="InterPro" id="IPR011990">
    <property type="entry name" value="TPR-like_helical_dom_sf"/>
</dbReference>
<dbReference type="Pfam" id="PF00931">
    <property type="entry name" value="NB-ARC"/>
    <property type="match status" value="1"/>
</dbReference>
<feature type="DNA-binding region" description="OmpR/PhoB-type" evidence="6">
    <location>
        <begin position="1"/>
        <end position="93"/>
    </location>
</feature>
<dbReference type="PROSITE" id="PS51755">
    <property type="entry name" value="OMPR_PHOB"/>
    <property type="match status" value="1"/>
</dbReference>
<protein>
    <submittedName>
        <fullName evidence="8">SARP family transcriptional regulator</fullName>
    </submittedName>
</protein>
<evidence type="ECO:0000256" key="3">
    <source>
        <dbReference type="ARBA" id="ARBA00023125"/>
    </source>
</evidence>
<evidence type="ECO:0000313" key="8">
    <source>
        <dbReference type="EMBL" id="GES09166.1"/>
    </source>
</evidence>
<dbReference type="PANTHER" id="PTHR35807:SF1">
    <property type="entry name" value="TRANSCRIPTIONAL REGULATOR REDD"/>
    <property type="match status" value="1"/>
</dbReference>
<keyword evidence="4" id="KW-0804">Transcription</keyword>
<keyword evidence="5" id="KW-0802">TPR repeat</keyword>
<dbReference type="GO" id="GO:0000160">
    <property type="term" value="P:phosphorelay signal transduction system"/>
    <property type="evidence" value="ECO:0007669"/>
    <property type="project" value="InterPro"/>
</dbReference>
<keyword evidence="9" id="KW-1185">Reference proteome</keyword>
<dbReference type="PROSITE" id="PS50005">
    <property type="entry name" value="TPR"/>
    <property type="match status" value="1"/>
</dbReference>
<gene>
    <name evidence="8" type="ORF">Amac_027620</name>
</gene>
<dbReference type="OrthoDB" id="5521887at2"/>
<dbReference type="InterPro" id="IPR027417">
    <property type="entry name" value="P-loop_NTPase"/>
</dbReference>
<dbReference type="SUPFAM" id="SSF52540">
    <property type="entry name" value="P-loop containing nucleoside triphosphate hydrolases"/>
    <property type="match status" value="1"/>
</dbReference>
<dbReference type="AlphaFoldDB" id="A0A5M3WKM4"/>
<evidence type="ECO:0000256" key="5">
    <source>
        <dbReference type="PROSITE-ProRule" id="PRU00339"/>
    </source>
</evidence>
<dbReference type="SMART" id="SM01043">
    <property type="entry name" value="BTAD"/>
    <property type="match status" value="1"/>
</dbReference>
<dbReference type="InterPro" id="IPR002182">
    <property type="entry name" value="NB-ARC"/>
</dbReference>
<feature type="domain" description="OmpR/PhoB-type" evidence="7">
    <location>
        <begin position="1"/>
        <end position="93"/>
    </location>
</feature>
<organism evidence="8 9">
    <name type="scientific">Acrocarpospora macrocephala</name>
    <dbReference type="NCBI Taxonomy" id="150177"/>
    <lineage>
        <taxon>Bacteria</taxon>
        <taxon>Bacillati</taxon>
        <taxon>Actinomycetota</taxon>
        <taxon>Actinomycetes</taxon>
        <taxon>Streptosporangiales</taxon>
        <taxon>Streptosporangiaceae</taxon>
        <taxon>Acrocarpospora</taxon>
    </lineage>
</organism>
<comment type="caution">
    <text evidence="8">The sequence shown here is derived from an EMBL/GenBank/DDBJ whole genome shotgun (WGS) entry which is preliminary data.</text>
</comment>
<dbReference type="Pfam" id="PF03704">
    <property type="entry name" value="BTAD"/>
    <property type="match status" value="1"/>
</dbReference>
<keyword evidence="2" id="KW-0805">Transcription regulation</keyword>
<dbReference type="InterPro" id="IPR051677">
    <property type="entry name" value="AfsR-DnrI-RedD_regulator"/>
</dbReference>
<dbReference type="InterPro" id="IPR005158">
    <property type="entry name" value="BTAD"/>
</dbReference>
<dbReference type="GO" id="GO:0043531">
    <property type="term" value="F:ADP binding"/>
    <property type="evidence" value="ECO:0007669"/>
    <property type="project" value="InterPro"/>
</dbReference>
<dbReference type="CDD" id="cd15831">
    <property type="entry name" value="BTAD"/>
    <property type="match status" value="1"/>
</dbReference>
<proteinExistence type="inferred from homology"/>
<dbReference type="InterPro" id="IPR019734">
    <property type="entry name" value="TPR_rpt"/>
</dbReference>
<dbReference type="SUPFAM" id="SSF48452">
    <property type="entry name" value="TPR-like"/>
    <property type="match status" value="3"/>
</dbReference>
<dbReference type="GO" id="GO:0003677">
    <property type="term" value="F:DNA binding"/>
    <property type="evidence" value="ECO:0007669"/>
    <property type="project" value="UniProtKB-UniRule"/>
</dbReference>
<dbReference type="PRINTS" id="PR00364">
    <property type="entry name" value="DISEASERSIST"/>
</dbReference>
<feature type="repeat" description="TPR" evidence="5">
    <location>
        <begin position="721"/>
        <end position="754"/>
    </location>
</feature>
<evidence type="ECO:0000259" key="7">
    <source>
        <dbReference type="PROSITE" id="PS51755"/>
    </source>
</evidence>
<evidence type="ECO:0000256" key="6">
    <source>
        <dbReference type="PROSITE-ProRule" id="PRU01091"/>
    </source>
</evidence>
<dbReference type="InterPro" id="IPR001867">
    <property type="entry name" value="OmpR/PhoB-type_DNA-bd"/>
</dbReference>
<dbReference type="Proteomes" id="UP000331127">
    <property type="component" value="Unassembled WGS sequence"/>
</dbReference>
<dbReference type="InterPro" id="IPR036388">
    <property type="entry name" value="WH-like_DNA-bd_sf"/>
</dbReference>
<dbReference type="GO" id="GO:0006355">
    <property type="term" value="P:regulation of DNA-templated transcription"/>
    <property type="evidence" value="ECO:0007669"/>
    <property type="project" value="InterPro"/>
</dbReference>
<dbReference type="EMBL" id="BLAE01000014">
    <property type="protein sequence ID" value="GES09166.1"/>
    <property type="molecule type" value="Genomic_DNA"/>
</dbReference>
<dbReference type="RefSeq" id="WP_155354742.1">
    <property type="nucleotide sequence ID" value="NZ_BAAAHL010000042.1"/>
</dbReference>
<dbReference type="InterPro" id="IPR016032">
    <property type="entry name" value="Sig_transdc_resp-reg_C-effctor"/>
</dbReference>
<name>A0A5M3WKM4_9ACTN</name>
<evidence type="ECO:0000256" key="1">
    <source>
        <dbReference type="ARBA" id="ARBA00005820"/>
    </source>
</evidence>
<sequence>MEFRVLGPVEAWHGGRRVPLGGPKPRALLAALLLEFPRVVSADRLIDLLWDERPPGSARASIQTYVSTLRRGLTVPGQPEVIETRPPGYLLQLREDQLDQLVFDRLVGEGRSAARAGRADEAAQAFGDALKLWHGDSLGGIGEALRTEAAALDHKRLEVTEERVAAELLLGRYGATVAELTALVGAHPLRERARGQLMTALYGLGRQSEALAVYHEGRRALAAELGLDPGPDLQRLHATILRGEPLAQESPPVTIAEAQGRAVIPAQLPPSVPDFTGREELVGEIVDGLVVAGNAPPVFVICGKGGVGKSALAVFVAHAVSGAYPDGQLFADMRGCTDLPAGPEEVLARFLRALGVEPGSLPDSFQDRLDLYRSLLSQRRVLVVLDDARSERQVRPLLPAGRGCAVLVTARGRFPGLGGARAIDLEVMAEPAALDLLAGIVGSDRVAAERAAAGEIVRLCGGLPLAVRTAGGRLNTRRHWPLSVLVDRLSDERWRLDELSAGDLEVRSSVAFSYRLLDEEAKAAFRRLAVLGGPDFPAWIAAPLLDLPPRAAEDVVERLVDAQLLDFVAVDAVGQVRYRLHELLRVYARERAQQEESEADLRAAVGRVLGNWVFLISRIAERTPPGEIPLRREYSTARPVDDDLVRRLPSDPVAWLEAETPALIAAVERAAGMDLDVAACDLSVALSFSVFFVGSRLAEWSRSHDAALAAARRSGNQMGEATLLAAHGQIYYEMDRYEDATTYYEQALSRYAAAGDVRGEAAVLAGMGNARREQCRLREALTHLGRAVEIFRTLGDDAAIGHAARLSATVHLELGDFDRLPPLLAEALAAYRRVGSRRGEALTVRTIGLAYRAVGDHARAEQACEAALRMFHELGDQFMAAYGVQALAKTRIRLGRGEAMLAPLEEALEVCRGQLDRWGQALLLRTIGELHLAGGRLVEARTELAAAIALSDALGTPLPAARARRDLATALDLAGDSGQAEVVREQAIEMFRRYEARELAELTGAGGAPARLDLPW</sequence>
<dbReference type="SUPFAM" id="SSF46894">
    <property type="entry name" value="C-terminal effector domain of the bipartite response regulators"/>
    <property type="match status" value="1"/>
</dbReference>
<dbReference type="Gene3D" id="3.40.50.300">
    <property type="entry name" value="P-loop containing nucleotide triphosphate hydrolases"/>
    <property type="match status" value="1"/>
</dbReference>
<reference evidence="8 9" key="1">
    <citation type="submission" date="2019-10" db="EMBL/GenBank/DDBJ databases">
        <title>Whole genome shotgun sequence of Acrocarpospora macrocephala NBRC 16266.</title>
        <authorList>
            <person name="Ichikawa N."/>
            <person name="Kimura A."/>
            <person name="Kitahashi Y."/>
            <person name="Komaki H."/>
            <person name="Oguchi A."/>
        </authorList>
    </citation>
    <scope>NUCLEOTIDE SEQUENCE [LARGE SCALE GENOMIC DNA]</scope>
    <source>
        <strain evidence="8 9">NBRC 16266</strain>
    </source>
</reference>
<dbReference type="Gene3D" id="1.25.40.10">
    <property type="entry name" value="Tetratricopeptide repeat domain"/>
    <property type="match status" value="2"/>
</dbReference>
<keyword evidence="3 6" id="KW-0238">DNA-binding</keyword>